<organism evidence="4 5">
    <name type="scientific">Crassostrea virginica</name>
    <name type="common">Eastern oyster</name>
    <dbReference type="NCBI Taxonomy" id="6565"/>
    <lineage>
        <taxon>Eukaryota</taxon>
        <taxon>Metazoa</taxon>
        <taxon>Spiralia</taxon>
        <taxon>Lophotrochozoa</taxon>
        <taxon>Mollusca</taxon>
        <taxon>Bivalvia</taxon>
        <taxon>Autobranchia</taxon>
        <taxon>Pteriomorphia</taxon>
        <taxon>Ostreida</taxon>
        <taxon>Ostreoidea</taxon>
        <taxon>Ostreidae</taxon>
        <taxon>Crassostrea</taxon>
    </lineage>
</organism>
<feature type="compositionally biased region" description="Pro residues" evidence="2">
    <location>
        <begin position="397"/>
        <end position="408"/>
    </location>
</feature>
<dbReference type="GO" id="GO:0006302">
    <property type="term" value="P:double-strand break repair"/>
    <property type="evidence" value="ECO:0007669"/>
    <property type="project" value="UniProtKB-ARBA"/>
</dbReference>
<dbReference type="OrthoDB" id="6287754at2759"/>
<dbReference type="KEGG" id="cvn:111100369"/>
<gene>
    <name evidence="5" type="primary">LOC111100369</name>
</gene>
<dbReference type="PROSITE" id="PS50102">
    <property type="entry name" value="RRM"/>
    <property type="match status" value="1"/>
</dbReference>
<dbReference type="PANTHER" id="PTHR31164">
    <property type="entry name" value="RAD52 MOTIF-CONTAINING PROTEIN 1"/>
    <property type="match status" value="1"/>
</dbReference>
<protein>
    <submittedName>
        <fullName evidence="5">Uncharacterized protein LOC111100369</fullName>
    </submittedName>
</protein>
<dbReference type="RefSeq" id="XP_022287853.1">
    <property type="nucleotide sequence ID" value="XM_022432145.1"/>
</dbReference>
<accession>A0A8B8ABJ8</accession>
<dbReference type="SUPFAM" id="SSF54768">
    <property type="entry name" value="dsRNA-binding domain-like"/>
    <property type="match status" value="1"/>
</dbReference>
<dbReference type="GO" id="GO:0003723">
    <property type="term" value="F:RNA binding"/>
    <property type="evidence" value="ECO:0007669"/>
    <property type="project" value="UniProtKB-UniRule"/>
</dbReference>
<evidence type="ECO:0000256" key="2">
    <source>
        <dbReference type="SAM" id="MobiDB-lite"/>
    </source>
</evidence>
<dbReference type="SUPFAM" id="SSF54928">
    <property type="entry name" value="RNA-binding domain, RBD"/>
    <property type="match status" value="1"/>
</dbReference>
<feature type="compositionally biased region" description="Polar residues" evidence="2">
    <location>
        <begin position="352"/>
        <end position="364"/>
    </location>
</feature>
<evidence type="ECO:0000313" key="4">
    <source>
        <dbReference type="Proteomes" id="UP000694844"/>
    </source>
</evidence>
<feature type="region of interest" description="Disordered" evidence="2">
    <location>
        <begin position="607"/>
        <end position="643"/>
    </location>
</feature>
<feature type="domain" description="RRM" evidence="3">
    <location>
        <begin position="22"/>
        <end position="116"/>
    </location>
</feature>
<sequence length="643" mass="73298">MNKKQKVSVEILEFACPDSNRKSLFITGIPYMPEDEVVDLLYSSFSTYGLLFGTQVYPYALQPPSPTSTEGQVTSKPGYYAFVNYYLATSARQAKDSLFGKITLHDTECRITYAKRKKEVGEKRTLHFSKCQELANYYLGFNGWSVTMKYTDSETTLTEEQTYKECQMCVVRLDLKTQGLHSEGMGAWEETYTTKDPTSRGKAICKCKKLAYQRAVENAFSRVLLLVLSNGKVAVEVDTTRPELMHTEKMLDDKNLLKINEVDSDTVMFEDDDDVTLRELPEEDIDAANLHILHEGGSRNSVVLTKYGERPLIDIPPLSLSKSRADEDIPTHMFKVPGKRSSHVFHQPPRSPQVSLTAPQPQQRRYQEPLMEQPTHYNHPTYSQDRNYYQPQYQPRAPAPAPLPPPPQVQQSRYSNLAPDSNLVPYNYTHYRPQQQQQPLRPVQQYSTSYGSVPPGPPPVPNGAQSNEVHIYYGPNGERLPGPLPGPSYPTDFTLEGTLEYGKLVSVKVRNSNISYREIPDFVFRDLMKTYGMVERTDVKIVAQGGEYNIYASPSVHSESVTNNPGYIYEQQQPLRQIPVPAHGYDHDGGRAYDPFTKIYRYGRSSRSLRERHPRVSKRDSSLNDINEDYSEDSEPMTRDTRR</sequence>
<dbReference type="InterPro" id="IPR040224">
    <property type="entry name" value="RDM1"/>
</dbReference>
<evidence type="ECO:0000259" key="3">
    <source>
        <dbReference type="PROSITE" id="PS50102"/>
    </source>
</evidence>
<dbReference type="Pfam" id="PF25517">
    <property type="entry name" value="DSRM_RDM1"/>
    <property type="match status" value="1"/>
</dbReference>
<dbReference type="PANTHER" id="PTHR31164:SF1">
    <property type="entry name" value="RAD52 MOTIF-CONTAINING PROTEIN 1"/>
    <property type="match status" value="1"/>
</dbReference>
<dbReference type="GO" id="GO:0006310">
    <property type="term" value="P:DNA recombination"/>
    <property type="evidence" value="ECO:0007669"/>
    <property type="project" value="UniProtKB-ARBA"/>
</dbReference>
<dbReference type="GeneID" id="111100369"/>
<feature type="compositionally biased region" description="Acidic residues" evidence="2">
    <location>
        <begin position="626"/>
        <end position="635"/>
    </location>
</feature>
<keyword evidence="1" id="KW-0694">RNA-binding</keyword>
<dbReference type="Gene3D" id="3.30.390.80">
    <property type="entry name" value="DNA repair protein Rad52/59/22"/>
    <property type="match status" value="1"/>
</dbReference>
<evidence type="ECO:0000313" key="5">
    <source>
        <dbReference type="RefSeq" id="XP_022287853.1"/>
    </source>
</evidence>
<proteinExistence type="predicted"/>
<feature type="compositionally biased region" description="Low complexity" evidence="2">
    <location>
        <begin position="433"/>
        <end position="445"/>
    </location>
</feature>
<dbReference type="Proteomes" id="UP000694844">
    <property type="component" value="Chromosome 6"/>
</dbReference>
<dbReference type="InterPro" id="IPR042525">
    <property type="entry name" value="Rad52_Rad59_Rad22_sf"/>
</dbReference>
<dbReference type="AlphaFoldDB" id="A0A8B8ABJ8"/>
<keyword evidence="4" id="KW-1185">Reference proteome</keyword>
<dbReference type="InterPro" id="IPR000504">
    <property type="entry name" value="RRM_dom"/>
</dbReference>
<evidence type="ECO:0000256" key="1">
    <source>
        <dbReference type="PROSITE-ProRule" id="PRU00176"/>
    </source>
</evidence>
<reference evidence="5" key="1">
    <citation type="submission" date="2025-08" db="UniProtKB">
        <authorList>
            <consortium name="RefSeq"/>
        </authorList>
    </citation>
    <scope>IDENTIFICATION</scope>
    <source>
        <tissue evidence="5">Whole sample</tissue>
    </source>
</reference>
<dbReference type="GO" id="GO:0005730">
    <property type="term" value="C:nucleolus"/>
    <property type="evidence" value="ECO:0007669"/>
    <property type="project" value="TreeGrafter"/>
</dbReference>
<dbReference type="InterPro" id="IPR035979">
    <property type="entry name" value="RBD_domain_sf"/>
</dbReference>
<name>A0A8B8ABJ8_CRAVI</name>
<dbReference type="InterPro" id="IPR057652">
    <property type="entry name" value="DSRM_RDM1"/>
</dbReference>
<feature type="region of interest" description="Disordered" evidence="2">
    <location>
        <begin position="333"/>
        <end position="462"/>
    </location>
</feature>
<feature type="compositionally biased region" description="Polar residues" evidence="2">
    <location>
        <begin position="375"/>
        <end position="387"/>
    </location>
</feature>